<proteinExistence type="predicted"/>
<dbReference type="InterPro" id="IPR010982">
    <property type="entry name" value="Lambda_DNA-bd_dom_sf"/>
</dbReference>
<organism evidence="1 2">
    <name type="scientific">Pseudotabrizicola algicola</name>
    <dbReference type="NCBI Taxonomy" id="2709381"/>
    <lineage>
        <taxon>Bacteria</taxon>
        <taxon>Pseudomonadati</taxon>
        <taxon>Pseudomonadota</taxon>
        <taxon>Alphaproteobacteria</taxon>
        <taxon>Rhodobacterales</taxon>
        <taxon>Paracoccaceae</taxon>
        <taxon>Pseudotabrizicola</taxon>
    </lineage>
</organism>
<reference evidence="1 2" key="1">
    <citation type="submission" date="2020-02" db="EMBL/GenBank/DDBJ databases">
        <title>Rhodobacter algicola sp. nov., isolated from microalga culture.</title>
        <authorList>
            <person name="Park C.-Y."/>
        </authorList>
    </citation>
    <scope>NUCLEOTIDE SEQUENCE [LARGE SCALE GENOMIC DNA]</scope>
    <source>
        <strain evidence="1 2">ETT8</strain>
    </source>
</reference>
<comment type="caution">
    <text evidence="1">The sequence shown here is derived from an EMBL/GenBank/DDBJ whole genome shotgun (WGS) entry which is preliminary data.</text>
</comment>
<accession>A0A6B3RLR2</accession>
<dbReference type="GO" id="GO:0003677">
    <property type="term" value="F:DNA binding"/>
    <property type="evidence" value="ECO:0007669"/>
    <property type="project" value="InterPro"/>
</dbReference>
<name>A0A6B3RLR2_9RHOB</name>
<evidence type="ECO:0000313" key="2">
    <source>
        <dbReference type="Proteomes" id="UP000481421"/>
    </source>
</evidence>
<dbReference type="Proteomes" id="UP000481421">
    <property type="component" value="Unassembled WGS sequence"/>
</dbReference>
<gene>
    <name evidence="1" type="ORF">G3572_03235</name>
</gene>
<dbReference type="RefSeq" id="WP_164609216.1">
    <property type="nucleotide sequence ID" value="NZ_JAAIKE010000001.1"/>
</dbReference>
<dbReference type="Gene3D" id="1.10.260.40">
    <property type="entry name" value="lambda repressor-like DNA-binding domains"/>
    <property type="match status" value="1"/>
</dbReference>
<keyword evidence="2" id="KW-1185">Reference proteome</keyword>
<evidence type="ECO:0008006" key="3">
    <source>
        <dbReference type="Google" id="ProtNLM"/>
    </source>
</evidence>
<evidence type="ECO:0000313" key="1">
    <source>
        <dbReference type="EMBL" id="NEX45205.1"/>
    </source>
</evidence>
<dbReference type="AlphaFoldDB" id="A0A6B3RLR2"/>
<protein>
    <recommendedName>
        <fullName evidence="3">CI repressor</fullName>
    </recommendedName>
</protein>
<dbReference type="EMBL" id="JAAIKE010000001">
    <property type="protein sequence ID" value="NEX45205.1"/>
    <property type="molecule type" value="Genomic_DNA"/>
</dbReference>
<sequence>MKNLIHIWPTVADLADDLGLPYQTVHSWTARGIPAKRYAEIITAARRKGHALSFEDLAGPLDNEDAA</sequence>